<evidence type="ECO:0000313" key="2">
    <source>
        <dbReference type="Proteomes" id="UP001153365"/>
    </source>
</evidence>
<name>A0AAV0BJI7_PHAPC</name>
<organism evidence="1 2">
    <name type="scientific">Phakopsora pachyrhizi</name>
    <name type="common">Asian soybean rust disease fungus</name>
    <dbReference type="NCBI Taxonomy" id="170000"/>
    <lineage>
        <taxon>Eukaryota</taxon>
        <taxon>Fungi</taxon>
        <taxon>Dikarya</taxon>
        <taxon>Basidiomycota</taxon>
        <taxon>Pucciniomycotina</taxon>
        <taxon>Pucciniomycetes</taxon>
        <taxon>Pucciniales</taxon>
        <taxon>Phakopsoraceae</taxon>
        <taxon>Phakopsora</taxon>
    </lineage>
</organism>
<dbReference type="InterPro" id="IPR011009">
    <property type="entry name" value="Kinase-like_dom_sf"/>
</dbReference>
<dbReference type="EMBL" id="CALTRL010005834">
    <property type="protein sequence ID" value="CAH7687109.1"/>
    <property type="molecule type" value="Genomic_DNA"/>
</dbReference>
<dbReference type="Proteomes" id="UP001153365">
    <property type="component" value="Unassembled WGS sequence"/>
</dbReference>
<dbReference type="AlphaFoldDB" id="A0AAV0BJI7"/>
<sequence length="50" mass="6058">GIFCRYHARLTGWKVAIKNITPFDHSMFCQRTLRELKLLKYFQEQNVLEN</sequence>
<protein>
    <submittedName>
        <fullName evidence="1">Uncharacterized protein</fullName>
    </submittedName>
</protein>
<keyword evidence="2" id="KW-1185">Reference proteome</keyword>
<accession>A0AAV0BJI7</accession>
<dbReference type="Gene3D" id="3.30.200.20">
    <property type="entry name" value="Phosphorylase Kinase, domain 1"/>
    <property type="match status" value="1"/>
</dbReference>
<feature type="non-terminal residue" evidence="1">
    <location>
        <position position="1"/>
    </location>
</feature>
<evidence type="ECO:0000313" key="1">
    <source>
        <dbReference type="EMBL" id="CAH7687109.1"/>
    </source>
</evidence>
<reference evidence="1" key="1">
    <citation type="submission" date="2022-06" db="EMBL/GenBank/DDBJ databases">
        <authorList>
            <consortium name="SYNGENTA / RWTH Aachen University"/>
        </authorList>
    </citation>
    <scope>NUCLEOTIDE SEQUENCE</scope>
</reference>
<dbReference type="SUPFAM" id="SSF56112">
    <property type="entry name" value="Protein kinase-like (PK-like)"/>
    <property type="match status" value="1"/>
</dbReference>
<gene>
    <name evidence="1" type="ORF">PPACK8108_LOCUS21847</name>
</gene>
<comment type="caution">
    <text evidence="1">The sequence shown here is derived from an EMBL/GenBank/DDBJ whole genome shotgun (WGS) entry which is preliminary data.</text>
</comment>
<proteinExistence type="predicted"/>